<feature type="compositionally biased region" description="Acidic residues" evidence="1">
    <location>
        <begin position="35"/>
        <end position="46"/>
    </location>
</feature>
<sequence>MVETGGLVVVMEVQAVVGIGGRSGDGGDLGGCGDSDSDGGGDDNDSDGSGMAKEAGGRSRGRIGCRSLEHGWSGLGKGCDREGLVVWTGDGSEVVAGYQRRSWAGHWPAEVGWPDSVEREN</sequence>
<feature type="compositionally biased region" description="Gly residues" evidence="1">
    <location>
        <begin position="20"/>
        <end position="33"/>
    </location>
</feature>
<reference evidence="2" key="1">
    <citation type="journal article" date="2023" name="GigaByte">
        <title>Genome assembly of the bearded iris, Iris pallida Lam.</title>
        <authorList>
            <person name="Bruccoleri R.E."/>
            <person name="Oakeley E.J."/>
            <person name="Faust A.M.E."/>
            <person name="Altorfer M."/>
            <person name="Dessus-Babus S."/>
            <person name="Burckhardt D."/>
            <person name="Oertli M."/>
            <person name="Naumann U."/>
            <person name="Petersen F."/>
            <person name="Wong J."/>
        </authorList>
    </citation>
    <scope>NUCLEOTIDE SEQUENCE</scope>
    <source>
        <strain evidence="2">GSM-AAB239-AS_SAM_17_03QT</strain>
    </source>
</reference>
<feature type="region of interest" description="Disordered" evidence="1">
    <location>
        <begin position="20"/>
        <end position="64"/>
    </location>
</feature>
<accession>A0AAX6I8H6</accession>
<proteinExistence type="predicted"/>
<evidence type="ECO:0000256" key="1">
    <source>
        <dbReference type="SAM" id="MobiDB-lite"/>
    </source>
</evidence>
<evidence type="ECO:0000313" key="2">
    <source>
        <dbReference type="EMBL" id="KAJ6849223.1"/>
    </source>
</evidence>
<organism evidence="2 3">
    <name type="scientific">Iris pallida</name>
    <name type="common">Sweet iris</name>
    <dbReference type="NCBI Taxonomy" id="29817"/>
    <lineage>
        <taxon>Eukaryota</taxon>
        <taxon>Viridiplantae</taxon>
        <taxon>Streptophyta</taxon>
        <taxon>Embryophyta</taxon>
        <taxon>Tracheophyta</taxon>
        <taxon>Spermatophyta</taxon>
        <taxon>Magnoliopsida</taxon>
        <taxon>Liliopsida</taxon>
        <taxon>Asparagales</taxon>
        <taxon>Iridaceae</taxon>
        <taxon>Iridoideae</taxon>
        <taxon>Irideae</taxon>
        <taxon>Iris</taxon>
    </lineage>
</organism>
<keyword evidence="3" id="KW-1185">Reference proteome</keyword>
<dbReference type="EMBL" id="JANAVB010003600">
    <property type="protein sequence ID" value="KAJ6849223.1"/>
    <property type="molecule type" value="Genomic_DNA"/>
</dbReference>
<dbReference type="AlphaFoldDB" id="A0AAX6I8H6"/>
<comment type="caution">
    <text evidence="2">The sequence shown here is derived from an EMBL/GenBank/DDBJ whole genome shotgun (WGS) entry which is preliminary data.</text>
</comment>
<evidence type="ECO:0000313" key="3">
    <source>
        <dbReference type="Proteomes" id="UP001140949"/>
    </source>
</evidence>
<gene>
    <name evidence="2" type="ORF">M6B38_269460</name>
</gene>
<protein>
    <submittedName>
        <fullName evidence="2">Pollen-specific leucine-rich repeat extensin-like protein 4</fullName>
    </submittedName>
</protein>
<dbReference type="Proteomes" id="UP001140949">
    <property type="component" value="Unassembled WGS sequence"/>
</dbReference>
<reference evidence="2" key="2">
    <citation type="submission" date="2023-04" db="EMBL/GenBank/DDBJ databases">
        <authorList>
            <person name="Bruccoleri R.E."/>
            <person name="Oakeley E.J."/>
            <person name="Faust A.-M."/>
            <person name="Dessus-Babus S."/>
            <person name="Altorfer M."/>
            <person name="Burckhardt D."/>
            <person name="Oertli M."/>
            <person name="Naumann U."/>
            <person name="Petersen F."/>
            <person name="Wong J."/>
        </authorList>
    </citation>
    <scope>NUCLEOTIDE SEQUENCE</scope>
    <source>
        <strain evidence="2">GSM-AAB239-AS_SAM_17_03QT</strain>
        <tissue evidence="2">Leaf</tissue>
    </source>
</reference>
<name>A0AAX6I8H6_IRIPA</name>